<dbReference type="Pfam" id="PF00535">
    <property type="entry name" value="Glycos_transf_2"/>
    <property type="match status" value="1"/>
</dbReference>
<dbReference type="SUPFAM" id="SSF53448">
    <property type="entry name" value="Nucleotide-diphospho-sugar transferases"/>
    <property type="match status" value="1"/>
</dbReference>
<gene>
    <name evidence="2" type="ORF">OP10G_3854</name>
</gene>
<keyword evidence="3" id="KW-1185">Reference proteome</keyword>
<dbReference type="EMBL" id="CP007139">
    <property type="protein sequence ID" value="AIE87222.1"/>
    <property type="molecule type" value="Genomic_DNA"/>
</dbReference>
<sequence length="325" mass="36904">MSTPLVSIVVPSYNHAQFLRAGLAAARAQSMPDWEMILIDDGSSDDSVEIARDVASEDDRIQVFVNERNLGTYGTQERARSIARGRYIAVLNSDDLWEPTKLQAQVELLEEHDEACFAYTLGWKIDENGVVDRSDDVHFDWPTTPIQELLPYLLYENRVLASSVLFRADDLRFEPSMRYSGDWVALLGSARRGPAACVPERLTYWRIHSSNTFVRSPNQVHEEIRVRRAIHEDWSTWFVGRIPKEKILRGLGMNVLNLAALEILRGERTAAVGAAISAARILPDKRMAVRRLGACLLPKARERLWPRDETKFEGRTPSLLPLRIP</sequence>
<evidence type="ECO:0000313" key="3">
    <source>
        <dbReference type="Proteomes" id="UP000027982"/>
    </source>
</evidence>
<reference evidence="2 3" key="1">
    <citation type="journal article" date="2014" name="PLoS ONE">
        <title>The first complete genome sequence of the class fimbriimonadia in the phylum armatimonadetes.</title>
        <authorList>
            <person name="Hu Z.Y."/>
            <person name="Wang Y.Z."/>
            <person name="Im W.T."/>
            <person name="Wang S.Y."/>
            <person name="Zhao G.P."/>
            <person name="Zheng H.J."/>
            <person name="Quan Z.X."/>
        </authorList>
    </citation>
    <scope>NUCLEOTIDE SEQUENCE [LARGE SCALE GENOMIC DNA]</scope>
    <source>
        <strain evidence="2">Gsoil 348</strain>
    </source>
</reference>
<dbReference type="OrthoDB" id="9770457at2"/>
<dbReference type="eggNOG" id="COG1216">
    <property type="taxonomic scope" value="Bacteria"/>
</dbReference>
<organism evidence="2 3">
    <name type="scientific">Fimbriimonas ginsengisoli Gsoil 348</name>
    <dbReference type="NCBI Taxonomy" id="661478"/>
    <lineage>
        <taxon>Bacteria</taxon>
        <taxon>Bacillati</taxon>
        <taxon>Armatimonadota</taxon>
        <taxon>Fimbriimonadia</taxon>
        <taxon>Fimbriimonadales</taxon>
        <taxon>Fimbriimonadaceae</taxon>
        <taxon>Fimbriimonas</taxon>
    </lineage>
</organism>
<name>A0A068NV28_FIMGI</name>
<dbReference type="InterPro" id="IPR001173">
    <property type="entry name" value="Glyco_trans_2-like"/>
</dbReference>
<dbReference type="InterPro" id="IPR029044">
    <property type="entry name" value="Nucleotide-diphossugar_trans"/>
</dbReference>
<dbReference type="STRING" id="661478.OP10G_3854"/>
<keyword evidence="2" id="KW-0808">Transferase</keyword>
<dbReference type="AlphaFoldDB" id="A0A068NV28"/>
<dbReference type="Gene3D" id="3.90.550.10">
    <property type="entry name" value="Spore Coat Polysaccharide Biosynthesis Protein SpsA, Chain A"/>
    <property type="match status" value="1"/>
</dbReference>
<feature type="domain" description="Glycosyltransferase 2-like" evidence="1">
    <location>
        <begin position="7"/>
        <end position="147"/>
    </location>
</feature>
<dbReference type="PANTHER" id="PTHR22916:SF3">
    <property type="entry name" value="UDP-GLCNAC:BETAGAL BETA-1,3-N-ACETYLGLUCOSAMINYLTRANSFERASE-LIKE PROTEIN 1"/>
    <property type="match status" value="1"/>
</dbReference>
<dbReference type="HOGENOM" id="CLU_709034_0_0_0"/>
<dbReference type="GO" id="GO:0016758">
    <property type="term" value="F:hexosyltransferase activity"/>
    <property type="evidence" value="ECO:0007669"/>
    <property type="project" value="UniProtKB-ARBA"/>
</dbReference>
<evidence type="ECO:0000313" key="2">
    <source>
        <dbReference type="EMBL" id="AIE87222.1"/>
    </source>
</evidence>
<evidence type="ECO:0000259" key="1">
    <source>
        <dbReference type="Pfam" id="PF00535"/>
    </source>
</evidence>
<proteinExistence type="predicted"/>
<dbReference type="Proteomes" id="UP000027982">
    <property type="component" value="Chromosome"/>
</dbReference>
<dbReference type="KEGG" id="fgi:OP10G_3854"/>
<dbReference type="RefSeq" id="WP_025228862.1">
    <property type="nucleotide sequence ID" value="NZ_CP007139.1"/>
</dbReference>
<dbReference type="PANTHER" id="PTHR22916">
    <property type="entry name" value="GLYCOSYLTRANSFERASE"/>
    <property type="match status" value="1"/>
</dbReference>
<accession>A0A068NV28</accession>
<protein>
    <submittedName>
        <fullName evidence="2">Glycosyltransferase family 2</fullName>
    </submittedName>
</protein>